<dbReference type="InterPro" id="IPR053151">
    <property type="entry name" value="RNase_H-like"/>
</dbReference>
<evidence type="ECO:0000313" key="3">
    <source>
        <dbReference type="Proteomes" id="UP000829196"/>
    </source>
</evidence>
<evidence type="ECO:0000313" key="2">
    <source>
        <dbReference type="EMBL" id="KAI0524596.1"/>
    </source>
</evidence>
<evidence type="ECO:0000259" key="1">
    <source>
        <dbReference type="Pfam" id="PF13456"/>
    </source>
</evidence>
<dbReference type="Proteomes" id="UP000829196">
    <property type="component" value="Unassembled WGS sequence"/>
</dbReference>
<comment type="caution">
    <text evidence="2">The sequence shown here is derived from an EMBL/GenBank/DDBJ whole genome shotgun (WGS) entry which is preliminary data.</text>
</comment>
<accession>A0A8T3BZ54</accession>
<dbReference type="InterPro" id="IPR036397">
    <property type="entry name" value="RNaseH_sf"/>
</dbReference>
<gene>
    <name evidence="2" type="ORF">KFK09_003973</name>
</gene>
<dbReference type="InterPro" id="IPR012337">
    <property type="entry name" value="RNaseH-like_sf"/>
</dbReference>
<feature type="domain" description="RNase H type-1" evidence="1">
    <location>
        <begin position="255"/>
        <end position="373"/>
    </location>
</feature>
<dbReference type="SUPFAM" id="SSF53098">
    <property type="entry name" value="Ribonuclease H-like"/>
    <property type="match status" value="1"/>
</dbReference>
<sequence>MYDVNMFGGVLDLEQCAYDVNDDSKTEGQHNINDGQLKFEEGLPCKTIVRWTVGDGKAINVYEDIWVLDKSFQYWPTFVKQMKSNSLLVENFLKNGVWNTLKLKEFFGEELIKLISSTILREGEDHLELIYKLSGKTLSTLVAEALLNEIMESSPSTQFDKMKLNLRIKLFWWKLIDNAIPTYHFLYFRRLQGYDKCPRGCDEVENIGHIIFGCMKIKEVIAVLNKWGFGIESANQPLWLLNSWHSPPPDWIKVNIDASLHNSYKAGIGGVFRDNYGWFLLAFENPLIHWDAVAVELQAILALKLVIKDWMLNYKGLIIEGDNMNVINFIKVLVNKGGNESFDISFIKRFDYVIFNCVDRGSNKLADLCANFACFSSFMCNNVSLSDIPPSFINLLEKELDACRV</sequence>
<dbReference type="SMR" id="A0A8T3BZ54"/>
<keyword evidence="3" id="KW-1185">Reference proteome</keyword>
<dbReference type="OrthoDB" id="588006at2759"/>
<dbReference type="AlphaFoldDB" id="A0A8T3BZ54"/>
<dbReference type="Pfam" id="PF13456">
    <property type="entry name" value="RVT_3"/>
    <property type="match status" value="1"/>
</dbReference>
<dbReference type="PANTHER" id="PTHR47723">
    <property type="entry name" value="OS05G0353850 PROTEIN"/>
    <property type="match status" value="1"/>
</dbReference>
<reference evidence="2" key="1">
    <citation type="journal article" date="2022" name="Front. Genet.">
        <title>Chromosome-Scale Assembly of the Dendrobium nobile Genome Provides Insights Into the Molecular Mechanism of the Biosynthesis of the Medicinal Active Ingredient of Dendrobium.</title>
        <authorList>
            <person name="Xu Q."/>
            <person name="Niu S.-C."/>
            <person name="Li K.-L."/>
            <person name="Zheng P.-J."/>
            <person name="Zhang X.-J."/>
            <person name="Jia Y."/>
            <person name="Liu Y."/>
            <person name="Niu Y.-X."/>
            <person name="Yu L.-H."/>
            <person name="Chen D.-F."/>
            <person name="Zhang G.-Q."/>
        </authorList>
    </citation>
    <scope>NUCLEOTIDE SEQUENCE</scope>
    <source>
        <tissue evidence="2">Leaf</tissue>
    </source>
</reference>
<dbReference type="GO" id="GO:0003676">
    <property type="term" value="F:nucleic acid binding"/>
    <property type="evidence" value="ECO:0007669"/>
    <property type="project" value="InterPro"/>
</dbReference>
<organism evidence="2 3">
    <name type="scientific">Dendrobium nobile</name>
    <name type="common">Orchid</name>
    <dbReference type="NCBI Taxonomy" id="94219"/>
    <lineage>
        <taxon>Eukaryota</taxon>
        <taxon>Viridiplantae</taxon>
        <taxon>Streptophyta</taxon>
        <taxon>Embryophyta</taxon>
        <taxon>Tracheophyta</taxon>
        <taxon>Spermatophyta</taxon>
        <taxon>Magnoliopsida</taxon>
        <taxon>Liliopsida</taxon>
        <taxon>Asparagales</taxon>
        <taxon>Orchidaceae</taxon>
        <taxon>Epidendroideae</taxon>
        <taxon>Malaxideae</taxon>
        <taxon>Dendrobiinae</taxon>
        <taxon>Dendrobium</taxon>
    </lineage>
</organism>
<dbReference type="CDD" id="cd06222">
    <property type="entry name" value="RNase_H_like"/>
    <property type="match status" value="1"/>
</dbReference>
<protein>
    <recommendedName>
        <fullName evidence="1">RNase H type-1 domain-containing protein</fullName>
    </recommendedName>
</protein>
<dbReference type="GO" id="GO:0004523">
    <property type="term" value="F:RNA-DNA hybrid ribonuclease activity"/>
    <property type="evidence" value="ECO:0007669"/>
    <property type="project" value="InterPro"/>
</dbReference>
<proteinExistence type="predicted"/>
<name>A0A8T3BZ54_DENNO</name>
<dbReference type="InterPro" id="IPR002156">
    <property type="entry name" value="RNaseH_domain"/>
</dbReference>
<dbReference type="InterPro" id="IPR044730">
    <property type="entry name" value="RNase_H-like_dom_plant"/>
</dbReference>
<dbReference type="Gene3D" id="3.30.420.10">
    <property type="entry name" value="Ribonuclease H-like superfamily/Ribonuclease H"/>
    <property type="match status" value="1"/>
</dbReference>
<dbReference type="PANTHER" id="PTHR47723:SF19">
    <property type="entry name" value="POLYNUCLEOTIDYL TRANSFERASE, RIBONUCLEASE H-LIKE SUPERFAMILY PROTEIN"/>
    <property type="match status" value="1"/>
</dbReference>
<dbReference type="EMBL" id="JAGYWB010000004">
    <property type="protein sequence ID" value="KAI0524596.1"/>
    <property type="molecule type" value="Genomic_DNA"/>
</dbReference>